<dbReference type="EMBL" id="CU640366">
    <property type="protein sequence ID" value="CAP73886.1"/>
    <property type="molecule type" value="Genomic_DNA"/>
</dbReference>
<sequence length="533" mass="58821">MASKASSNLPSPPVETANGGNRRLGITVFSGVRTTLAHHLRHLPCTILTHLSGTAANNLVDLFNRIARPSSSSGTQTPTSSFASKTGSSDELSRQRQLNYIIPISDNGGSSSELIRFVGGPSVGDIRSRLVRLIPTTPSNLTSSSKETSSLRNLFEHRLSPDPIAARGQWADIVESRSLLWAYIPNEKKELIRSVLNILNAEIVKRARPPNVFNFAGASVGNMFLTGARLLTGSFEAGIYLLRMICEIGGWVRVLPAVNSNHTHHISAGWVNGETGERGVLTGQVAISHPSEPTSIPDEGLPPHHMGGGGMGRLLEVDDDEGNMPGSLPVLRRQNLKFSKEEEEDLPGGQGTRIERVWYINLYGHEIMPKANPEVVKELREGTEVVVYSVGSLYTSIVPSLILREVGEAIEKVGGIRKKVLILNSKLDRETRGMDASGFIKAIWRACVESRRPEDVELLEWRRVVTHLVFIDPEMVEEREMRKDMPQVDVEFLEKLGIHCAPVQGRAVGEGKARMMRYDEEELRETLERIIDM</sequence>
<protein>
    <submittedName>
        <fullName evidence="2">Podospora anserina S mat+ genomic DNA chromosome 2, supercontig 2</fullName>
    </submittedName>
    <submittedName>
        <fullName evidence="3">UPF0052 protein</fullName>
    </submittedName>
</protein>
<reference evidence="4" key="3">
    <citation type="journal article" date="2014" name="Genetics">
        <title>Maintaining two mating types: Structure of the mating type locus and its role in heterokaryosis in Podospora anserina.</title>
        <authorList>
            <person name="Grognet P."/>
            <person name="Bidard F."/>
            <person name="Kuchly C."/>
            <person name="Tong L.C.H."/>
            <person name="Coppin E."/>
            <person name="Benkhali J.A."/>
            <person name="Couloux A."/>
            <person name="Wincker P."/>
            <person name="Debuchy R."/>
            <person name="Silar P."/>
        </authorList>
    </citation>
    <scope>GENOME REANNOTATION</scope>
    <source>
        <strain evidence="4">S / ATCC MYA-4624 / DSM 980 / FGSC 10383</strain>
    </source>
</reference>
<reference evidence="3" key="4">
    <citation type="submission" date="2014-09" db="EMBL/GenBank/DDBJ databases">
        <title>Maintaining two mating types: Structure of the mating type locus and its role in heterokaryosis in Podospora anserina.</title>
        <authorList>
            <person name="Grognet P."/>
            <person name="Bidard F."/>
            <person name="Kuchly C."/>
            <person name="Chan Ho Tong L."/>
            <person name="Coppin E."/>
            <person name="Ait Benkhali J."/>
            <person name="Couloux A."/>
            <person name="Wincker P."/>
            <person name="Debuchy R."/>
            <person name="Silar P."/>
        </authorList>
    </citation>
    <scope>NUCLEOTIDE SEQUENCE</scope>
</reference>
<dbReference type="eggNOG" id="ENOG502QUXN">
    <property type="taxonomic scope" value="Eukaryota"/>
</dbReference>
<dbReference type="GeneID" id="6195840"/>
<feature type="compositionally biased region" description="Polar residues" evidence="1">
    <location>
        <begin position="82"/>
        <end position="91"/>
    </location>
</feature>
<dbReference type="Pfam" id="PF01933">
    <property type="entry name" value="CofD"/>
    <property type="match status" value="1"/>
</dbReference>
<organism evidence="2">
    <name type="scientific">Podospora anserina (strain S / ATCC MYA-4624 / DSM 980 / FGSC 10383)</name>
    <name type="common">Pleurage anserina</name>
    <dbReference type="NCBI Taxonomy" id="515849"/>
    <lineage>
        <taxon>Eukaryota</taxon>
        <taxon>Fungi</taxon>
        <taxon>Dikarya</taxon>
        <taxon>Ascomycota</taxon>
        <taxon>Pezizomycotina</taxon>
        <taxon>Sordariomycetes</taxon>
        <taxon>Sordariomycetidae</taxon>
        <taxon>Sordariales</taxon>
        <taxon>Podosporaceae</taxon>
        <taxon>Podospora</taxon>
        <taxon>Podospora anserina</taxon>
    </lineage>
</organism>
<dbReference type="FunCoup" id="B2B7V7">
    <property type="interactions" value="57"/>
</dbReference>
<dbReference type="PANTHER" id="PTHR31240:SF0">
    <property type="entry name" value="MATERNAL EFFECT EMBRYO ARREST 18"/>
    <property type="match status" value="1"/>
</dbReference>
<name>B2B7V7_PODAN</name>
<evidence type="ECO:0000256" key="1">
    <source>
        <dbReference type="SAM" id="MobiDB-lite"/>
    </source>
</evidence>
<dbReference type="EMBL" id="FO904937">
    <property type="protein sequence ID" value="CDP26285.1"/>
    <property type="molecule type" value="Genomic_DNA"/>
</dbReference>
<evidence type="ECO:0000313" key="2">
    <source>
        <dbReference type="EMBL" id="CAP73886.1"/>
    </source>
</evidence>
<dbReference type="KEGG" id="pan:PODANSg9103"/>
<dbReference type="AlphaFoldDB" id="B2B7V7"/>
<dbReference type="GO" id="GO:0043743">
    <property type="term" value="F:LPPG:FO 2-phospho-L-lactate transferase activity"/>
    <property type="evidence" value="ECO:0007669"/>
    <property type="project" value="InterPro"/>
</dbReference>
<dbReference type="OrthoDB" id="10267139at2759"/>
<gene>
    <name evidence="2" type="ORF">PODANS_2_12410</name>
</gene>
<accession>B2B7V7</accession>
<proteinExistence type="predicted"/>
<dbReference type="HOGENOM" id="CLU_019029_3_0_1"/>
<dbReference type="InterPro" id="IPR038136">
    <property type="entry name" value="CofD-like_dom_sf"/>
</dbReference>
<feature type="compositionally biased region" description="Low complexity" evidence="1">
    <location>
        <begin position="69"/>
        <end position="81"/>
    </location>
</feature>
<dbReference type="RefSeq" id="XP_001912057.1">
    <property type="nucleotide sequence ID" value="XM_001912022.1"/>
</dbReference>
<evidence type="ECO:0000313" key="4">
    <source>
        <dbReference type="Proteomes" id="UP000001197"/>
    </source>
</evidence>
<dbReference type="VEuPathDB" id="FungiDB:PODANS_2_12410"/>
<dbReference type="SUPFAM" id="SSF142338">
    <property type="entry name" value="CofD-like"/>
    <property type="match status" value="1"/>
</dbReference>
<dbReference type="InterPro" id="IPR002882">
    <property type="entry name" value="CofD"/>
</dbReference>
<reference evidence="2" key="2">
    <citation type="submission" date="2008-07" db="EMBL/GenBank/DDBJ databases">
        <authorList>
            <person name="Genoscope - CEA"/>
        </authorList>
    </citation>
    <scope>NUCLEOTIDE SEQUENCE</scope>
    <source>
        <strain evidence="2">S mat+</strain>
    </source>
</reference>
<feature type="region of interest" description="Disordered" evidence="1">
    <location>
        <begin position="69"/>
        <end position="91"/>
    </location>
</feature>
<keyword evidence="4" id="KW-1185">Reference proteome</keyword>
<dbReference type="Proteomes" id="UP000001197">
    <property type="component" value="Chromosome 2"/>
</dbReference>
<dbReference type="PANTHER" id="PTHR31240">
    <property type="entry name" value="MATERNAL EFFECT EMBRYO ARREST 18"/>
    <property type="match status" value="1"/>
</dbReference>
<dbReference type="Gene3D" id="3.40.50.10680">
    <property type="entry name" value="CofD-like domains"/>
    <property type="match status" value="1"/>
</dbReference>
<reference evidence="2 4" key="1">
    <citation type="journal article" date="2008" name="Genome Biol.">
        <title>The genome sequence of the model ascomycete fungus Podospora anserina.</title>
        <authorList>
            <person name="Espagne E."/>
            <person name="Lespinet O."/>
            <person name="Malagnac F."/>
            <person name="Da Silva C."/>
            <person name="Jaillon O."/>
            <person name="Porcel B.M."/>
            <person name="Couloux A."/>
            <person name="Aury J.-M."/>
            <person name="Segurens B."/>
            <person name="Poulain J."/>
            <person name="Anthouard V."/>
            <person name="Grossetete S."/>
            <person name="Khalili H."/>
            <person name="Coppin E."/>
            <person name="Dequard-Chablat M."/>
            <person name="Picard M."/>
            <person name="Contamine V."/>
            <person name="Arnaise S."/>
            <person name="Bourdais A."/>
            <person name="Berteaux-Lecellier V."/>
            <person name="Gautheret D."/>
            <person name="de Vries R.P."/>
            <person name="Battaglia E."/>
            <person name="Coutinho P.M."/>
            <person name="Danchin E.G.J."/>
            <person name="Henrissat B."/>
            <person name="El Khoury R."/>
            <person name="Sainsard-Chanet A."/>
            <person name="Boivin A."/>
            <person name="Pinan-Lucarre B."/>
            <person name="Sellem C.H."/>
            <person name="Debuchy R."/>
            <person name="Wincker P."/>
            <person name="Weissenbach J."/>
            <person name="Silar P."/>
        </authorList>
    </citation>
    <scope>NUCLEOTIDE SEQUENCE [LARGE SCALE GENOMIC DNA]</scope>
    <source>
        <strain evidence="4">S / ATCC MYA-4624 / DSM 980 / FGSC 10383</strain>
        <strain evidence="2">S mat+</strain>
    </source>
</reference>
<feature type="region of interest" description="Disordered" evidence="1">
    <location>
        <begin position="1"/>
        <end position="21"/>
    </location>
</feature>
<evidence type="ECO:0000313" key="3">
    <source>
        <dbReference type="EMBL" id="CDP26285.1"/>
    </source>
</evidence>